<sequence length="70" mass="7983">RRVLVPVLVRGDRDGHASFKNIGDGYLEMIKIKELYSRNYDSQYPFELIGNSSVAYDALINPTNFHIPPT</sequence>
<protein>
    <submittedName>
        <fullName evidence="1">Uncharacterized protein</fullName>
    </submittedName>
</protein>
<dbReference type="EMBL" id="JAHRHJ020003813">
    <property type="protein sequence ID" value="KAH9288075.1"/>
    <property type="molecule type" value="Genomic_DNA"/>
</dbReference>
<organism evidence="1 2">
    <name type="scientific">Taxus chinensis</name>
    <name type="common">Chinese yew</name>
    <name type="synonym">Taxus wallichiana var. chinensis</name>
    <dbReference type="NCBI Taxonomy" id="29808"/>
    <lineage>
        <taxon>Eukaryota</taxon>
        <taxon>Viridiplantae</taxon>
        <taxon>Streptophyta</taxon>
        <taxon>Embryophyta</taxon>
        <taxon>Tracheophyta</taxon>
        <taxon>Spermatophyta</taxon>
        <taxon>Pinopsida</taxon>
        <taxon>Pinidae</taxon>
        <taxon>Conifers II</taxon>
        <taxon>Cupressales</taxon>
        <taxon>Taxaceae</taxon>
        <taxon>Taxus</taxon>
    </lineage>
</organism>
<dbReference type="Proteomes" id="UP000824469">
    <property type="component" value="Unassembled WGS sequence"/>
</dbReference>
<feature type="non-terminal residue" evidence="1">
    <location>
        <position position="1"/>
    </location>
</feature>
<comment type="caution">
    <text evidence="1">The sequence shown here is derived from an EMBL/GenBank/DDBJ whole genome shotgun (WGS) entry which is preliminary data.</text>
</comment>
<accession>A0AA38BNI7</accession>
<name>A0AA38BNI7_TAXCH</name>
<evidence type="ECO:0000313" key="1">
    <source>
        <dbReference type="EMBL" id="KAH9288075.1"/>
    </source>
</evidence>
<keyword evidence="2" id="KW-1185">Reference proteome</keyword>
<gene>
    <name evidence="1" type="ORF">KI387_032192</name>
</gene>
<dbReference type="AlphaFoldDB" id="A0AA38BNI7"/>
<feature type="non-terminal residue" evidence="1">
    <location>
        <position position="70"/>
    </location>
</feature>
<reference evidence="1 2" key="1">
    <citation type="journal article" date="2021" name="Nat. Plants">
        <title>The Taxus genome provides insights into paclitaxel biosynthesis.</title>
        <authorList>
            <person name="Xiong X."/>
            <person name="Gou J."/>
            <person name="Liao Q."/>
            <person name="Li Y."/>
            <person name="Zhou Q."/>
            <person name="Bi G."/>
            <person name="Li C."/>
            <person name="Du R."/>
            <person name="Wang X."/>
            <person name="Sun T."/>
            <person name="Guo L."/>
            <person name="Liang H."/>
            <person name="Lu P."/>
            <person name="Wu Y."/>
            <person name="Zhang Z."/>
            <person name="Ro D.K."/>
            <person name="Shang Y."/>
            <person name="Huang S."/>
            <person name="Yan J."/>
        </authorList>
    </citation>
    <scope>NUCLEOTIDE SEQUENCE [LARGE SCALE GENOMIC DNA]</scope>
    <source>
        <strain evidence="1">Ta-2019</strain>
    </source>
</reference>
<proteinExistence type="predicted"/>
<evidence type="ECO:0000313" key="2">
    <source>
        <dbReference type="Proteomes" id="UP000824469"/>
    </source>
</evidence>